<reference evidence="4 5" key="1">
    <citation type="journal article" date="2016" name="ISME J.">
        <title>Chasing the elusive Euryarchaeota class WSA2: genomes reveal a uniquely fastidious methyl-reducing methanogen.</title>
        <authorList>
            <person name="Nobu M.K."/>
            <person name="Narihiro T."/>
            <person name="Kuroda K."/>
            <person name="Mei R."/>
            <person name="Liu W.T."/>
        </authorList>
    </citation>
    <scope>NUCLEOTIDE SEQUENCE [LARGE SCALE GENOMIC DNA]</scope>
    <source>
        <strain evidence="4">U1lsi0528_Bin055</strain>
    </source>
</reference>
<dbReference type="STRING" id="1705564.APG08_00603"/>
<gene>
    <name evidence="4" type="primary">guaB</name>
    <name evidence="4" type="ORF">AMQ22_01355</name>
</gene>
<dbReference type="PANTHER" id="PTHR48108:SF35">
    <property type="entry name" value="ZINC METALLOPROTEASE MJ0392"/>
    <property type="match status" value="1"/>
</dbReference>
<dbReference type="PANTHER" id="PTHR48108">
    <property type="entry name" value="CBS DOMAIN-CONTAINING PROTEIN CBSX2, CHLOROPLASTIC"/>
    <property type="match status" value="1"/>
</dbReference>
<comment type="caution">
    <text evidence="4">The sequence shown here is derived from an EMBL/GenBank/DDBJ whole genome shotgun (WGS) entry which is preliminary data.</text>
</comment>
<dbReference type="GO" id="GO:0003938">
    <property type="term" value="F:IMP dehydrogenase activity"/>
    <property type="evidence" value="ECO:0007669"/>
    <property type="project" value="UniProtKB-EC"/>
</dbReference>
<name>A0A150J1L7_9EURY</name>
<evidence type="ECO:0000259" key="3">
    <source>
        <dbReference type="PROSITE" id="PS51371"/>
    </source>
</evidence>
<dbReference type="EMBL" id="LNGC01000063">
    <property type="protein sequence ID" value="KYC51107.1"/>
    <property type="molecule type" value="Genomic_DNA"/>
</dbReference>
<evidence type="ECO:0000313" key="5">
    <source>
        <dbReference type="Proteomes" id="UP000075398"/>
    </source>
</evidence>
<feature type="domain" description="CBS" evidence="3">
    <location>
        <begin position="67"/>
        <end position="122"/>
    </location>
</feature>
<dbReference type="InterPro" id="IPR051462">
    <property type="entry name" value="CBS_domain-containing"/>
</dbReference>
<dbReference type="PROSITE" id="PS51371">
    <property type="entry name" value="CBS"/>
    <property type="match status" value="4"/>
</dbReference>
<organism evidence="4 5">
    <name type="scientific">Candidatus Methanofastidiosum methylothiophilum</name>
    <dbReference type="NCBI Taxonomy" id="1705564"/>
    <lineage>
        <taxon>Archaea</taxon>
        <taxon>Methanobacteriati</taxon>
        <taxon>Methanobacteriota</taxon>
        <taxon>Stenosarchaea group</taxon>
        <taxon>Candidatus Methanofastidiosia</taxon>
        <taxon>Candidatus Methanofastidiosales</taxon>
        <taxon>Candidatus Methanofastidiosaceae</taxon>
        <taxon>Candidatus Methanofastidiosum</taxon>
    </lineage>
</organism>
<evidence type="ECO:0000256" key="1">
    <source>
        <dbReference type="ARBA" id="ARBA00022737"/>
    </source>
</evidence>
<dbReference type="InterPro" id="IPR046342">
    <property type="entry name" value="CBS_dom_sf"/>
</dbReference>
<evidence type="ECO:0000256" key="2">
    <source>
        <dbReference type="PROSITE-ProRule" id="PRU00703"/>
    </source>
</evidence>
<feature type="domain" description="CBS" evidence="3">
    <location>
        <begin position="226"/>
        <end position="277"/>
    </location>
</feature>
<feature type="domain" description="CBS" evidence="3">
    <location>
        <begin position="8"/>
        <end position="65"/>
    </location>
</feature>
<accession>A0A150J1L7</accession>
<keyword evidence="2" id="KW-0129">CBS domain</keyword>
<dbReference type="Pfam" id="PF00571">
    <property type="entry name" value="CBS"/>
    <property type="match status" value="4"/>
</dbReference>
<dbReference type="SUPFAM" id="SSF54631">
    <property type="entry name" value="CBS-domain pair"/>
    <property type="match status" value="2"/>
</dbReference>
<keyword evidence="4" id="KW-0560">Oxidoreductase</keyword>
<protein>
    <submittedName>
        <fullName evidence="4">Inosine-5'-monophosphate dehydrogenase</fullName>
        <ecNumber evidence="4">1.1.1.205</ecNumber>
    </submittedName>
</protein>
<sequence length="277" mass="30788">MIKVEEVMVKDVISVTIPATVNEALEKMQKFKKPDLPVINKEKELVGIISLDDIIKNPNEDQIALVMSREFKSVKEGDGVKKVAKILLDNNLTRVPVISNGKLMGVVAVRDIVMNGISKLDLNEPCQKYMKEEVPCIWQDTPLRSALMIMVYSKSTFFMVLGNDGGIVGIVDTQDIMSSGEFLDELKTTELNISGEGDDWAWEPKNALHIVSKKLTLPLKPVKEVMSTELVTVTRKTAISKCAKEMRKNNIEQIPVINAEGALIGIIRDVDIIKSLL</sequence>
<dbReference type="EC" id="1.1.1.205" evidence="4"/>
<keyword evidence="1" id="KW-0677">Repeat</keyword>
<evidence type="ECO:0000313" key="4">
    <source>
        <dbReference type="EMBL" id="KYC51107.1"/>
    </source>
</evidence>
<proteinExistence type="predicted"/>
<dbReference type="AlphaFoldDB" id="A0A150J1L7"/>
<dbReference type="InterPro" id="IPR000644">
    <property type="entry name" value="CBS_dom"/>
</dbReference>
<feature type="domain" description="CBS" evidence="3">
    <location>
        <begin position="130"/>
        <end position="188"/>
    </location>
</feature>
<dbReference type="SMART" id="SM00116">
    <property type="entry name" value="CBS"/>
    <property type="match status" value="3"/>
</dbReference>
<dbReference type="Proteomes" id="UP000075398">
    <property type="component" value="Unassembled WGS sequence"/>
</dbReference>
<dbReference type="Gene3D" id="3.10.580.10">
    <property type="entry name" value="CBS-domain"/>
    <property type="match status" value="2"/>
</dbReference>